<name>X0WLJ7_9ZZZZ</name>
<dbReference type="InterPro" id="IPR008984">
    <property type="entry name" value="SMAD_FHA_dom_sf"/>
</dbReference>
<organism evidence="2">
    <name type="scientific">marine sediment metagenome</name>
    <dbReference type="NCBI Taxonomy" id="412755"/>
    <lineage>
        <taxon>unclassified sequences</taxon>
        <taxon>metagenomes</taxon>
        <taxon>ecological metagenomes</taxon>
    </lineage>
</organism>
<sequence length="51" mass="5689">LRQGRGGEWEIHDLGSTNGVKVNGRRAASFRLRDGDQVTLGTTTFRFGLER</sequence>
<dbReference type="Pfam" id="PF00498">
    <property type="entry name" value="FHA"/>
    <property type="match status" value="1"/>
</dbReference>
<dbReference type="PROSITE" id="PS50006">
    <property type="entry name" value="FHA_DOMAIN"/>
    <property type="match status" value="1"/>
</dbReference>
<protein>
    <recommendedName>
        <fullName evidence="1">FHA domain-containing protein</fullName>
    </recommendedName>
</protein>
<dbReference type="CDD" id="cd00060">
    <property type="entry name" value="FHA"/>
    <property type="match status" value="1"/>
</dbReference>
<dbReference type="InterPro" id="IPR000253">
    <property type="entry name" value="FHA_dom"/>
</dbReference>
<dbReference type="EMBL" id="BARS01041403">
    <property type="protein sequence ID" value="GAG31854.1"/>
    <property type="molecule type" value="Genomic_DNA"/>
</dbReference>
<comment type="caution">
    <text evidence="2">The sequence shown here is derived from an EMBL/GenBank/DDBJ whole genome shotgun (WGS) entry which is preliminary data.</text>
</comment>
<proteinExistence type="predicted"/>
<dbReference type="AlphaFoldDB" id="X0WLJ7"/>
<gene>
    <name evidence="2" type="ORF">S01H1_62977</name>
</gene>
<evidence type="ECO:0000259" key="1">
    <source>
        <dbReference type="PROSITE" id="PS50006"/>
    </source>
</evidence>
<reference evidence="2" key="1">
    <citation type="journal article" date="2014" name="Front. Microbiol.">
        <title>High frequency of phylogenetically diverse reductive dehalogenase-homologous genes in deep subseafloor sedimentary metagenomes.</title>
        <authorList>
            <person name="Kawai M."/>
            <person name="Futagami T."/>
            <person name="Toyoda A."/>
            <person name="Takaki Y."/>
            <person name="Nishi S."/>
            <person name="Hori S."/>
            <person name="Arai W."/>
            <person name="Tsubouchi T."/>
            <person name="Morono Y."/>
            <person name="Uchiyama I."/>
            <person name="Ito T."/>
            <person name="Fujiyama A."/>
            <person name="Inagaki F."/>
            <person name="Takami H."/>
        </authorList>
    </citation>
    <scope>NUCLEOTIDE SEQUENCE</scope>
    <source>
        <strain evidence="2">Expedition CK06-06</strain>
    </source>
</reference>
<dbReference type="Gene3D" id="2.60.200.20">
    <property type="match status" value="1"/>
</dbReference>
<accession>X0WLJ7</accession>
<feature type="domain" description="FHA" evidence="1">
    <location>
        <begin position="1"/>
        <end position="27"/>
    </location>
</feature>
<feature type="non-terminal residue" evidence="2">
    <location>
        <position position="1"/>
    </location>
</feature>
<dbReference type="SUPFAM" id="SSF49879">
    <property type="entry name" value="SMAD/FHA domain"/>
    <property type="match status" value="1"/>
</dbReference>
<evidence type="ECO:0000313" key="2">
    <source>
        <dbReference type="EMBL" id="GAG31854.1"/>
    </source>
</evidence>